<proteinExistence type="predicted"/>
<organism evidence="1">
    <name type="scientific">Schizaphis graminum</name>
    <name type="common">Green bug aphid</name>
    <dbReference type="NCBI Taxonomy" id="13262"/>
    <lineage>
        <taxon>Eukaryota</taxon>
        <taxon>Metazoa</taxon>
        <taxon>Ecdysozoa</taxon>
        <taxon>Arthropoda</taxon>
        <taxon>Hexapoda</taxon>
        <taxon>Insecta</taxon>
        <taxon>Pterygota</taxon>
        <taxon>Neoptera</taxon>
        <taxon>Paraneoptera</taxon>
        <taxon>Hemiptera</taxon>
        <taxon>Sternorrhyncha</taxon>
        <taxon>Aphidomorpha</taxon>
        <taxon>Aphidoidea</taxon>
        <taxon>Aphididae</taxon>
        <taxon>Aphidini</taxon>
        <taxon>Schizaphis</taxon>
    </lineage>
</organism>
<sequence length="267" mass="30423">MVKAGKSFNIFYTKMIHVTCIVHAFHQVAEQIRGHYSKVDKIIANVKKVFCKSPYRINCFKEKAPLLSLPPQPIITRWGTWLKAAIYYCDNYELIRDIITSFDEKDSISVENSQKYLSDPDVASNLVYIKSNFGFLPDVITRLEAKNMPLSDGIKIIENAYLKLSQTTGSVGKLVQRKLDDVLAKNNGYKTLNIISKILNGEITSMDGLPEDLKANELLFFKYAPLTSVDVERSFSTYKTLLADNRHSFQVENMRKYLVVQCSSKGR</sequence>
<dbReference type="AlphaFoldDB" id="A0A2S2NWD2"/>
<dbReference type="InterPro" id="IPR012337">
    <property type="entry name" value="RNaseH-like_sf"/>
</dbReference>
<protein>
    <recommendedName>
        <fullName evidence="2">DUF659 domain-containing protein</fullName>
    </recommendedName>
</protein>
<dbReference type="SUPFAM" id="SSF53098">
    <property type="entry name" value="Ribonuclease H-like"/>
    <property type="match status" value="1"/>
</dbReference>
<reference evidence="1" key="1">
    <citation type="submission" date="2018-04" db="EMBL/GenBank/DDBJ databases">
        <title>Transcriptome of Schizaphis graminum biotype I.</title>
        <authorList>
            <person name="Scully E.D."/>
            <person name="Geib S.M."/>
            <person name="Palmer N.A."/>
            <person name="Koch K."/>
            <person name="Bradshaw J."/>
            <person name="Heng-Moss T."/>
            <person name="Sarath G."/>
        </authorList>
    </citation>
    <scope>NUCLEOTIDE SEQUENCE</scope>
</reference>
<name>A0A2S2NWD2_SCHGA</name>
<evidence type="ECO:0000313" key="1">
    <source>
        <dbReference type="EMBL" id="MBY21490.1"/>
    </source>
</evidence>
<accession>A0A2S2NWD2</accession>
<gene>
    <name evidence="1" type="ORF">g.74595</name>
</gene>
<evidence type="ECO:0008006" key="2">
    <source>
        <dbReference type="Google" id="ProtNLM"/>
    </source>
</evidence>
<dbReference type="EMBL" id="GGMR01008871">
    <property type="protein sequence ID" value="MBY21490.1"/>
    <property type="molecule type" value="Transcribed_RNA"/>
</dbReference>